<feature type="region of interest" description="Disordered" evidence="1">
    <location>
        <begin position="69"/>
        <end position="118"/>
    </location>
</feature>
<comment type="caution">
    <text evidence="2">The sequence shown here is derived from an EMBL/GenBank/DDBJ whole genome shotgun (WGS) entry which is preliminary data.</text>
</comment>
<dbReference type="OrthoDB" id="3204347at2759"/>
<feature type="compositionally biased region" description="Polar residues" evidence="1">
    <location>
        <begin position="86"/>
        <end position="102"/>
    </location>
</feature>
<sequence length="118" mass="13139">MLAIMVLSSLAALLFVYVFMPALWASIMALDDSLDRHEAGIALVASRNPFRETGPPANMAKLILLRHKIQTNNRRRSRSNSQSRQGARTVNLTPSSPTNRSKATWIRLGRPFAGKQTH</sequence>
<dbReference type="EMBL" id="MU157825">
    <property type="protein sequence ID" value="KAF9534983.1"/>
    <property type="molecule type" value="Genomic_DNA"/>
</dbReference>
<evidence type="ECO:0000313" key="2">
    <source>
        <dbReference type="EMBL" id="KAF9534983.1"/>
    </source>
</evidence>
<accession>A0A9P6ERX0</accession>
<keyword evidence="3" id="KW-1185">Reference proteome</keyword>
<protein>
    <submittedName>
        <fullName evidence="2">Uncharacterized protein</fullName>
    </submittedName>
</protein>
<dbReference type="Proteomes" id="UP000807306">
    <property type="component" value="Unassembled WGS sequence"/>
</dbReference>
<evidence type="ECO:0000256" key="1">
    <source>
        <dbReference type="SAM" id="MobiDB-lite"/>
    </source>
</evidence>
<proteinExistence type="predicted"/>
<name>A0A9P6ERX0_9AGAR</name>
<organism evidence="2 3">
    <name type="scientific">Crepidotus variabilis</name>
    <dbReference type="NCBI Taxonomy" id="179855"/>
    <lineage>
        <taxon>Eukaryota</taxon>
        <taxon>Fungi</taxon>
        <taxon>Dikarya</taxon>
        <taxon>Basidiomycota</taxon>
        <taxon>Agaricomycotina</taxon>
        <taxon>Agaricomycetes</taxon>
        <taxon>Agaricomycetidae</taxon>
        <taxon>Agaricales</taxon>
        <taxon>Agaricineae</taxon>
        <taxon>Crepidotaceae</taxon>
        <taxon>Crepidotus</taxon>
    </lineage>
</organism>
<feature type="compositionally biased region" description="Basic residues" evidence="1">
    <location>
        <begin position="69"/>
        <end position="78"/>
    </location>
</feature>
<dbReference type="AlphaFoldDB" id="A0A9P6ERX0"/>
<gene>
    <name evidence="2" type="ORF">CPB83DRAFT_843281</name>
</gene>
<evidence type="ECO:0000313" key="3">
    <source>
        <dbReference type="Proteomes" id="UP000807306"/>
    </source>
</evidence>
<reference evidence="2" key="1">
    <citation type="submission" date="2020-11" db="EMBL/GenBank/DDBJ databases">
        <authorList>
            <consortium name="DOE Joint Genome Institute"/>
            <person name="Ahrendt S."/>
            <person name="Riley R."/>
            <person name="Andreopoulos W."/>
            <person name="Labutti K."/>
            <person name="Pangilinan J."/>
            <person name="Ruiz-Duenas F.J."/>
            <person name="Barrasa J.M."/>
            <person name="Sanchez-Garcia M."/>
            <person name="Camarero S."/>
            <person name="Miyauchi S."/>
            <person name="Serrano A."/>
            <person name="Linde D."/>
            <person name="Babiker R."/>
            <person name="Drula E."/>
            <person name="Ayuso-Fernandez I."/>
            <person name="Pacheco R."/>
            <person name="Padilla G."/>
            <person name="Ferreira P."/>
            <person name="Barriuso J."/>
            <person name="Kellner H."/>
            <person name="Castanera R."/>
            <person name="Alfaro M."/>
            <person name="Ramirez L."/>
            <person name="Pisabarro A.G."/>
            <person name="Kuo A."/>
            <person name="Tritt A."/>
            <person name="Lipzen A."/>
            <person name="He G."/>
            <person name="Yan M."/>
            <person name="Ng V."/>
            <person name="Cullen D."/>
            <person name="Martin F."/>
            <person name="Rosso M.-N."/>
            <person name="Henrissat B."/>
            <person name="Hibbett D."/>
            <person name="Martinez A.T."/>
            <person name="Grigoriev I.V."/>
        </authorList>
    </citation>
    <scope>NUCLEOTIDE SEQUENCE</scope>
    <source>
        <strain evidence="2">CBS 506.95</strain>
    </source>
</reference>